<dbReference type="GO" id="GO:0044295">
    <property type="term" value="C:axonal growth cone"/>
    <property type="evidence" value="ECO:0007669"/>
    <property type="project" value="TreeGrafter"/>
</dbReference>
<keyword evidence="3" id="KW-1185">Reference proteome</keyword>
<accession>A0A5C6PL99</accession>
<name>A0A5C6PL99_9TELE</name>
<dbReference type="GO" id="GO:1990357">
    <property type="term" value="C:terminal web"/>
    <property type="evidence" value="ECO:0007669"/>
    <property type="project" value="TreeGrafter"/>
</dbReference>
<protein>
    <submittedName>
        <fullName evidence="2">Protein cordon-bleu</fullName>
    </submittedName>
</protein>
<dbReference type="GO" id="GO:0044294">
    <property type="term" value="C:dendritic growth cone"/>
    <property type="evidence" value="ECO:0007669"/>
    <property type="project" value="TreeGrafter"/>
</dbReference>
<dbReference type="GO" id="GO:0003785">
    <property type="term" value="F:actin monomer binding"/>
    <property type="evidence" value="ECO:0007669"/>
    <property type="project" value="InterPro"/>
</dbReference>
<evidence type="ECO:0000313" key="3">
    <source>
        <dbReference type="Proteomes" id="UP000324091"/>
    </source>
</evidence>
<dbReference type="EMBL" id="RHFK02000002">
    <property type="protein sequence ID" value="TWW79498.1"/>
    <property type="molecule type" value="Genomic_DNA"/>
</dbReference>
<reference evidence="2 3" key="1">
    <citation type="submission" date="2019-04" db="EMBL/GenBank/DDBJ databases">
        <title>Chromosome genome assembly for Takifugu flavidus.</title>
        <authorList>
            <person name="Xiao S."/>
        </authorList>
    </citation>
    <scope>NUCLEOTIDE SEQUENCE [LARGE SCALE GENOMIC DNA]</scope>
    <source>
        <strain evidence="2">HTHZ2018</strain>
        <tissue evidence="2">Muscle</tissue>
    </source>
</reference>
<comment type="caution">
    <text evidence="2">The sequence shown here is derived from an EMBL/GenBank/DDBJ whole genome shotgun (WGS) entry which is preliminary data.</text>
</comment>
<dbReference type="GO" id="GO:0030041">
    <property type="term" value="P:actin filament polymerization"/>
    <property type="evidence" value="ECO:0007669"/>
    <property type="project" value="TreeGrafter"/>
</dbReference>
<gene>
    <name evidence="2" type="ORF">D4764_10G0005280</name>
</gene>
<dbReference type="GO" id="GO:0048471">
    <property type="term" value="C:perinuclear region of cytoplasm"/>
    <property type="evidence" value="ECO:0007669"/>
    <property type="project" value="TreeGrafter"/>
</dbReference>
<sequence length="115" mass="12564">MSSKPPTGKRMKARAPSPPQAPQPAPRNIFRTPVPEGGKPATDAKENMFRSSVDLQVTLPQGYQTSVTEDGSKALMDLLVELCSHFRLNPALHTLELFSPEGHNWASSPMLSWAP</sequence>
<dbReference type="GO" id="GO:0043025">
    <property type="term" value="C:neuronal cell body"/>
    <property type="evidence" value="ECO:0007669"/>
    <property type="project" value="TreeGrafter"/>
</dbReference>
<dbReference type="InterPro" id="IPR039895">
    <property type="entry name" value="COBL-like"/>
</dbReference>
<dbReference type="PANTHER" id="PTHR47008:SF1">
    <property type="entry name" value="PROTEIN CORDON-BLEU"/>
    <property type="match status" value="1"/>
</dbReference>
<dbReference type="AlphaFoldDB" id="A0A5C6PL99"/>
<dbReference type="GO" id="GO:0005884">
    <property type="term" value="C:actin filament"/>
    <property type="evidence" value="ECO:0007669"/>
    <property type="project" value="TreeGrafter"/>
</dbReference>
<feature type="compositionally biased region" description="Pro residues" evidence="1">
    <location>
        <begin position="16"/>
        <end position="25"/>
    </location>
</feature>
<proteinExistence type="predicted"/>
<feature type="region of interest" description="Disordered" evidence="1">
    <location>
        <begin position="1"/>
        <end position="44"/>
    </location>
</feature>
<dbReference type="PANTHER" id="PTHR47008">
    <property type="entry name" value="PROTEIN CORDON-BLEU"/>
    <property type="match status" value="1"/>
</dbReference>
<dbReference type="GO" id="GO:0005886">
    <property type="term" value="C:plasma membrane"/>
    <property type="evidence" value="ECO:0007669"/>
    <property type="project" value="TreeGrafter"/>
</dbReference>
<evidence type="ECO:0000313" key="2">
    <source>
        <dbReference type="EMBL" id="TWW79498.1"/>
    </source>
</evidence>
<dbReference type="Proteomes" id="UP000324091">
    <property type="component" value="Chromosome 10"/>
</dbReference>
<evidence type="ECO:0000256" key="1">
    <source>
        <dbReference type="SAM" id="MobiDB-lite"/>
    </source>
</evidence>
<dbReference type="GO" id="GO:0051639">
    <property type="term" value="P:actin filament network formation"/>
    <property type="evidence" value="ECO:0007669"/>
    <property type="project" value="TreeGrafter"/>
</dbReference>
<organism evidence="2 3">
    <name type="scientific">Takifugu flavidus</name>
    <name type="common">sansaifugu</name>
    <dbReference type="NCBI Taxonomy" id="433684"/>
    <lineage>
        <taxon>Eukaryota</taxon>
        <taxon>Metazoa</taxon>
        <taxon>Chordata</taxon>
        <taxon>Craniata</taxon>
        <taxon>Vertebrata</taxon>
        <taxon>Euteleostomi</taxon>
        <taxon>Actinopterygii</taxon>
        <taxon>Neopterygii</taxon>
        <taxon>Teleostei</taxon>
        <taxon>Neoteleostei</taxon>
        <taxon>Acanthomorphata</taxon>
        <taxon>Eupercaria</taxon>
        <taxon>Tetraodontiformes</taxon>
        <taxon>Tetradontoidea</taxon>
        <taxon>Tetraodontidae</taxon>
        <taxon>Takifugu</taxon>
    </lineage>
</organism>
<dbReference type="GO" id="GO:0001726">
    <property type="term" value="C:ruffle"/>
    <property type="evidence" value="ECO:0007669"/>
    <property type="project" value="TreeGrafter"/>
</dbReference>